<comment type="caution">
    <text evidence="2">The sequence shown here is derived from an EMBL/GenBank/DDBJ whole genome shotgun (WGS) entry which is preliminary data.</text>
</comment>
<dbReference type="EMBL" id="NGKA01000016">
    <property type="protein sequence ID" value="RSU10175.1"/>
    <property type="molecule type" value="Genomic_DNA"/>
</dbReference>
<keyword evidence="1" id="KW-0472">Membrane</keyword>
<reference evidence="2 3" key="1">
    <citation type="submission" date="2017-05" db="EMBL/GenBank/DDBJ databases">
        <title>Vagococcus spp. assemblies.</title>
        <authorList>
            <person name="Gulvik C.A."/>
        </authorList>
    </citation>
    <scope>NUCLEOTIDE SEQUENCE [LARGE SCALE GENOMIC DNA]</scope>
    <source>
        <strain evidence="2 3">CCUG 51432</strain>
    </source>
</reference>
<evidence type="ECO:0000313" key="3">
    <source>
        <dbReference type="Proteomes" id="UP000287605"/>
    </source>
</evidence>
<feature type="transmembrane region" description="Helical" evidence="1">
    <location>
        <begin position="64"/>
        <end position="87"/>
    </location>
</feature>
<name>A0A430AQ40_9ENTE</name>
<organism evidence="2 3">
    <name type="scientific">Vagococcus elongatus</name>
    <dbReference type="NCBI Taxonomy" id="180344"/>
    <lineage>
        <taxon>Bacteria</taxon>
        <taxon>Bacillati</taxon>
        <taxon>Bacillota</taxon>
        <taxon>Bacilli</taxon>
        <taxon>Lactobacillales</taxon>
        <taxon>Enterococcaceae</taxon>
        <taxon>Vagococcus</taxon>
    </lineage>
</organism>
<keyword evidence="1" id="KW-0812">Transmembrane</keyword>
<sequence length="93" mass="10925">MIKQKIDMMTIISYVLSLTALIIFILNWQELSRNHMRIIVLLEFISIIISFLQIKNRKNTKLNILNIIIAFSPWIMMLLFLIALLIFKPPLAP</sequence>
<dbReference type="RefSeq" id="WP_126809649.1">
    <property type="nucleotide sequence ID" value="NZ_NGKA01000016.1"/>
</dbReference>
<feature type="transmembrane region" description="Helical" evidence="1">
    <location>
        <begin position="35"/>
        <end position="52"/>
    </location>
</feature>
<keyword evidence="1" id="KW-1133">Transmembrane helix</keyword>
<dbReference type="AlphaFoldDB" id="A0A430AQ40"/>
<keyword evidence="3" id="KW-1185">Reference proteome</keyword>
<feature type="transmembrane region" description="Helical" evidence="1">
    <location>
        <begin position="12"/>
        <end position="29"/>
    </location>
</feature>
<dbReference type="Proteomes" id="UP000287605">
    <property type="component" value="Unassembled WGS sequence"/>
</dbReference>
<accession>A0A430AQ40</accession>
<evidence type="ECO:0000256" key="1">
    <source>
        <dbReference type="SAM" id="Phobius"/>
    </source>
</evidence>
<protein>
    <submittedName>
        <fullName evidence="2">Uncharacterized protein</fullName>
    </submittedName>
</protein>
<gene>
    <name evidence="2" type="ORF">CBF29_10335</name>
</gene>
<proteinExistence type="predicted"/>
<evidence type="ECO:0000313" key="2">
    <source>
        <dbReference type="EMBL" id="RSU10175.1"/>
    </source>
</evidence>